<feature type="domain" description="Acyl-CoA dehydrogenase/oxidase C-terminal" evidence="6">
    <location>
        <begin position="243"/>
        <end position="375"/>
    </location>
</feature>
<evidence type="ECO:0000313" key="9">
    <source>
        <dbReference type="EMBL" id="GLR69061.1"/>
    </source>
</evidence>
<keyword evidence="4 5" id="KW-0274">FAD</keyword>
<evidence type="ECO:0000256" key="5">
    <source>
        <dbReference type="RuleBase" id="RU362125"/>
    </source>
</evidence>
<evidence type="ECO:0000259" key="6">
    <source>
        <dbReference type="Pfam" id="PF00441"/>
    </source>
</evidence>
<keyword evidence="5" id="KW-0560">Oxidoreductase</keyword>
<dbReference type="Pfam" id="PF00441">
    <property type="entry name" value="Acyl-CoA_dh_1"/>
    <property type="match status" value="1"/>
</dbReference>
<protein>
    <submittedName>
        <fullName evidence="9">Acyl-CoA dehydrogenase</fullName>
    </submittedName>
</protein>
<dbReference type="PANTHER" id="PTHR43884">
    <property type="entry name" value="ACYL-COA DEHYDROGENASE"/>
    <property type="match status" value="1"/>
</dbReference>
<gene>
    <name evidence="9" type="ORF">GCM10010909_37440</name>
</gene>
<comment type="caution">
    <text evidence="9">The sequence shown here is derived from an EMBL/GenBank/DDBJ whole genome shotgun (WGS) entry which is preliminary data.</text>
</comment>
<dbReference type="InterPro" id="IPR037069">
    <property type="entry name" value="AcylCoA_DH/ox_N_sf"/>
</dbReference>
<keyword evidence="10" id="KW-1185">Reference proteome</keyword>
<comment type="cofactor">
    <cofactor evidence="1 5">
        <name>FAD</name>
        <dbReference type="ChEBI" id="CHEBI:57692"/>
    </cofactor>
</comment>
<evidence type="ECO:0000259" key="7">
    <source>
        <dbReference type="Pfam" id="PF02770"/>
    </source>
</evidence>
<keyword evidence="3 5" id="KW-0285">Flavoprotein</keyword>
<dbReference type="InterPro" id="IPR009100">
    <property type="entry name" value="AcylCoA_DH/oxidase_NM_dom_sf"/>
</dbReference>
<evidence type="ECO:0000313" key="10">
    <source>
        <dbReference type="Proteomes" id="UP001156641"/>
    </source>
</evidence>
<organism evidence="9 10">
    <name type="scientific">Acidocella aquatica</name>
    <dbReference type="NCBI Taxonomy" id="1922313"/>
    <lineage>
        <taxon>Bacteria</taxon>
        <taxon>Pseudomonadati</taxon>
        <taxon>Pseudomonadota</taxon>
        <taxon>Alphaproteobacteria</taxon>
        <taxon>Acetobacterales</taxon>
        <taxon>Acidocellaceae</taxon>
        <taxon>Acidocella</taxon>
    </lineage>
</organism>
<dbReference type="InterPro" id="IPR046373">
    <property type="entry name" value="Acyl-CoA_Oxase/DH_mid-dom_sf"/>
</dbReference>
<dbReference type="InterPro" id="IPR036250">
    <property type="entry name" value="AcylCo_DH-like_C"/>
</dbReference>
<comment type="similarity">
    <text evidence="2 5">Belongs to the acyl-CoA dehydrogenase family.</text>
</comment>
<evidence type="ECO:0000259" key="8">
    <source>
        <dbReference type="Pfam" id="PF02771"/>
    </source>
</evidence>
<dbReference type="Gene3D" id="1.20.140.10">
    <property type="entry name" value="Butyryl-CoA Dehydrogenase, subunit A, domain 3"/>
    <property type="match status" value="1"/>
</dbReference>
<dbReference type="InterPro" id="IPR006091">
    <property type="entry name" value="Acyl-CoA_Oxase/DH_mid-dom"/>
</dbReference>
<dbReference type="Gene3D" id="2.40.110.10">
    <property type="entry name" value="Butyryl-CoA Dehydrogenase, subunit A, domain 2"/>
    <property type="match status" value="1"/>
</dbReference>
<feature type="domain" description="Acyl-CoA dehydrogenase/oxidase N-terminal" evidence="8">
    <location>
        <begin position="5"/>
        <end position="117"/>
    </location>
</feature>
<dbReference type="Pfam" id="PF02771">
    <property type="entry name" value="Acyl-CoA_dh_N"/>
    <property type="match status" value="1"/>
</dbReference>
<dbReference type="PIRSF" id="PIRSF016578">
    <property type="entry name" value="HsaA"/>
    <property type="match status" value="1"/>
</dbReference>
<evidence type="ECO:0000256" key="3">
    <source>
        <dbReference type="ARBA" id="ARBA00022630"/>
    </source>
</evidence>
<dbReference type="Pfam" id="PF02770">
    <property type="entry name" value="Acyl-CoA_dh_M"/>
    <property type="match status" value="1"/>
</dbReference>
<sequence length="392" mass="42706">MDWLTDEQRALRDMAAIFAQKEIEPIANQIDLDEHTPDSLVAKAAELGLYGLYTSPEYGGSGADLVSVCLVSEELAKASPSFAGMLTVQMVLCPKAVEILGTEEQKQRILPKNSSGERLMAYSQSEPGGAANIATHLTKILPDGNGYRIDGSKLYCTQGTAGTYLVMGKSRDRNGNEGYGCAIVEREDEGFRVEPYETKLGWRGTNTGPISFNSVFLIEDDILGNLLTGGFSHRAANHANLFAHVATSVGCAQGLFDKTIDYVKQRRLYNKDMAELQPIGYWLAEAHAKITACRDLLYTAVREFEAGTMAPEKPNICKAFIGETAFDVCVKLLQMWGGSGIMNSTGVNRYMRDARAKCVAEGATEMHYAIIANQLLHGQPTLVPKNIVKSAT</sequence>
<evidence type="ECO:0000256" key="4">
    <source>
        <dbReference type="ARBA" id="ARBA00022827"/>
    </source>
</evidence>
<accession>A0ABQ6AE65</accession>
<dbReference type="SUPFAM" id="SSF56645">
    <property type="entry name" value="Acyl-CoA dehydrogenase NM domain-like"/>
    <property type="match status" value="1"/>
</dbReference>
<name>A0ABQ6AE65_9PROT</name>
<dbReference type="Gene3D" id="1.10.540.10">
    <property type="entry name" value="Acyl-CoA dehydrogenase/oxidase, N-terminal domain"/>
    <property type="match status" value="1"/>
</dbReference>
<proteinExistence type="inferred from homology"/>
<dbReference type="InterPro" id="IPR013786">
    <property type="entry name" value="AcylCoA_DH/ox_N"/>
</dbReference>
<evidence type="ECO:0000256" key="2">
    <source>
        <dbReference type="ARBA" id="ARBA00009347"/>
    </source>
</evidence>
<dbReference type="PANTHER" id="PTHR43884:SF12">
    <property type="entry name" value="ISOVALERYL-COA DEHYDROGENASE, MITOCHONDRIAL-RELATED"/>
    <property type="match status" value="1"/>
</dbReference>
<dbReference type="RefSeq" id="WP_284259917.1">
    <property type="nucleotide sequence ID" value="NZ_BSOS01000106.1"/>
</dbReference>
<reference evidence="10" key="1">
    <citation type="journal article" date="2019" name="Int. J. Syst. Evol. Microbiol.">
        <title>The Global Catalogue of Microorganisms (GCM) 10K type strain sequencing project: providing services to taxonomists for standard genome sequencing and annotation.</title>
        <authorList>
            <consortium name="The Broad Institute Genomics Platform"/>
            <consortium name="The Broad Institute Genome Sequencing Center for Infectious Disease"/>
            <person name="Wu L."/>
            <person name="Ma J."/>
        </authorList>
    </citation>
    <scope>NUCLEOTIDE SEQUENCE [LARGE SCALE GENOMIC DNA]</scope>
    <source>
        <strain evidence="10">NBRC 112502</strain>
    </source>
</reference>
<dbReference type="SUPFAM" id="SSF47203">
    <property type="entry name" value="Acyl-CoA dehydrogenase C-terminal domain-like"/>
    <property type="match status" value="1"/>
</dbReference>
<evidence type="ECO:0000256" key="1">
    <source>
        <dbReference type="ARBA" id="ARBA00001974"/>
    </source>
</evidence>
<dbReference type="InterPro" id="IPR009075">
    <property type="entry name" value="AcylCo_DH/oxidase_C"/>
</dbReference>
<feature type="domain" description="Acyl-CoA oxidase/dehydrogenase middle" evidence="7">
    <location>
        <begin position="122"/>
        <end position="215"/>
    </location>
</feature>
<dbReference type="EMBL" id="BSOS01000106">
    <property type="protein sequence ID" value="GLR69061.1"/>
    <property type="molecule type" value="Genomic_DNA"/>
</dbReference>
<dbReference type="Proteomes" id="UP001156641">
    <property type="component" value="Unassembled WGS sequence"/>
</dbReference>